<dbReference type="EC" id="3.6.1.55" evidence="12"/>
<gene>
    <name evidence="18" type="ORF">J3U88_17125</name>
</gene>
<dbReference type="GO" id="GO:0006260">
    <property type="term" value="P:DNA replication"/>
    <property type="evidence" value="ECO:0007669"/>
    <property type="project" value="UniProtKB-KW"/>
</dbReference>
<dbReference type="GO" id="GO:0008413">
    <property type="term" value="F:8-oxo-7,8-dihydroguanosine triphosphate pyrophosphatase activity"/>
    <property type="evidence" value="ECO:0007669"/>
    <property type="project" value="TreeGrafter"/>
</dbReference>
<keyword evidence="9" id="KW-0234">DNA repair</keyword>
<dbReference type="InterPro" id="IPR000086">
    <property type="entry name" value="NUDIX_hydrolase_dom"/>
</dbReference>
<comment type="cofactor">
    <cofactor evidence="1">
        <name>Mg(2+)</name>
        <dbReference type="ChEBI" id="CHEBI:18420"/>
    </cofactor>
</comment>
<evidence type="ECO:0000256" key="14">
    <source>
        <dbReference type="ARBA" id="ARBA00041592"/>
    </source>
</evidence>
<keyword evidence="4" id="KW-0235">DNA replication</keyword>
<evidence type="ECO:0000256" key="9">
    <source>
        <dbReference type="ARBA" id="ARBA00023204"/>
    </source>
</evidence>
<evidence type="ECO:0000313" key="19">
    <source>
        <dbReference type="Proteomes" id="UP000664417"/>
    </source>
</evidence>
<comment type="catalytic activity">
    <reaction evidence="10">
        <text>8-oxo-dGTP + H2O = 8-oxo-dGMP + diphosphate + H(+)</text>
        <dbReference type="Rhea" id="RHEA:31575"/>
        <dbReference type="ChEBI" id="CHEBI:15377"/>
        <dbReference type="ChEBI" id="CHEBI:15378"/>
        <dbReference type="ChEBI" id="CHEBI:33019"/>
        <dbReference type="ChEBI" id="CHEBI:63224"/>
        <dbReference type="ChEBI" id="CHEBI:77896"/>
        <dbReference type="EC" id="3.6.1.55"/>
    </reaction>
</comment>
<dbReference type="GO" id="GO:0006281">
    <property type="term" value="P:DNA repair"/>
    <property type="evidence" value="ECO:0007669"/>
    <property type="project" value="UniProtKB-KW"/>
</dbReference>
<comment type="caution">
    <text evidence="18">The sequence shown here is derived from an EMBL/GenBank/DDBJ whole genome shotgun (WGS) entry which is preliminary data.</text>
</comment>
<dbReference type="CDD" id="cd03425">
    <property type="entry name" value="NUDIX_MutT_NudA_like"/>
    <property type="match status" value="1"/>
</dbReference>
<dbReference type="GO" id="GO:0044715">
    <property type="term" value="F:8-oxo-dGDP phosphatase activity"/>
    <property type="evidence" value="ECO:0007669"/>
    <property type="project" value="TreeGrafter"/>
</dbReference>
<keyword evidence="6" id="KW-0227">DNA damage</keyword>
<dbReference type="Proteomes" id="UP000664417">
    <property type="component" value="Unassembled WGS sequence"/>
</dbReference>
<dbReference type="AlphaFoldDB" id="A0A8J7QLJ4"/>
<protein>
    <recommendedName>
        <fullName evidence="13">8-oxo-dGTP diphosphatase</fullName>
        <ecNumber evidence="12">3.6.1.55</ecNumber>
    </recommendedName>
    <alternativeName>
        <fullName evidence="16">7,8-dihydro-8-oxoguanine-triphosphatase</fullName>
    </alternativeName>
    <alternativeName>
        <fullName evidence="15">Mutator protein MutT</fullName>
    </alternativeName>
    <alternativeName>
        <fullName evidence="14">dGTP pyrophosphohydrolase</fullName>
    </alternativeName>
</protein>
<evidence type="ECO:0000256" key="5">
    <source>
        <dbReference type="ARBA" id="ARBA00022723"/>
    </source>
</evidence>
<dbReference type="Gene3D" id="3.90.79.10">
    <property type="entry name" value="Nucleoside Triphosphate Pyrophosphohydrolase"/>
    <property type="match status" value="1"/>
</dbReference>
<keyword evidence="5" id="KW-0479">Metal-binding</keyword>
<feature type="domain" description="Nudix hydrolase" evidence="17">
    <location>
        <begin position="4"/>
        <end position="130"/>
    </location>
</feature>
<evidence type="ECO:0000256" key="16">
    <source>
        <dbReference type="ARBA" id="ARBA00042798"/>
    </source>
</evidence>
<evidence type="ECO:0000259" key="17">
    <source>
        <dbReference type="PROSITE" id="PS51462"/>
    </source>
</evidence>
<dbReference type="GO" id="GO:0044716">
    <property type="term" value="F:8-oxo-GDP phosphatase activity"/>
    <property type="evidence" value="ECO:0007669"/>
    <property type="project" value="TreeGrafter"/>
</dbReference>
<evidence type="ECO:0000256" key="7">
    <source>
        <dbReference type="ARBA" id="ARBA00022801"/>
    </source>
</evidence>
<organism evidence="18 19">
    <name type="scientific">Acanthopleuribacter pedis</name>
    <dbReference type="NCBI Taxonomy" id="442870"/>
    <lineage>
        <taxon>Bacteria</taxon>
        <taxon>Pseudomonadati</taxon>
        <taxon>Acidobacteriota</taxon>
        <taxon>Holophagae</taxon>
        <taxon>Acanthopleuribacterales</taxon>
        <taxon>Acanthopleuribacteraceae</taxon>
        <taxon>Acanthopleuribacter</taxon>
    </lineage>
</organism>
<keyword evidence="3" id="KW-0515">Mutator protein</keyword>
<dbReference type="PROSITE" id="PS00893">
    <property type="entry name" value="NUDIX_BOX"/>
    <property type="match status" value="1"/>
</dbReference>
<evidence type="ECO:0000256" key="6">
    <source>
        <dbReference type="ARBA" id="ARBA00022763"/>
    </source>
</evidence>
<proteinExistence type="inferred from homology"/>
<evidence type="ECO:0000256" key="13">
    <source>
        <dbReference type="ARBA" id="ARBA00040794"/>
    </source>
</evidence>
<evidence type="ECO:0000256" key="3">
    <source>
        <dbReference type="ARBA" id="ARBA00022457"/>
    </source>
</evidence>
<keyword evidence="7" id="KW-0378">Hydrolase</keyword>
<keyword evidence="19" id="KW-1185">Reference proteome</keyword>
<dbReference type="EMBL" id="JAFREP010000016">
    <property type="protein sequence ID" value="MBO1320200.1"/>
    <property type="molecule type" value="Genomic_DNA"/>
</dbReference>
<dbReference type="PANTHER" id="PTHR47707">
    <property type="entry name" value="8-OXO-DGTP DIPHOSPHATASE"/>
    <property type="match status" value="1"/>
</dbReference>
<evidence type="ECO:0000256" key="8">
    <source>
        <dbReference type="ARBA" id="ARBA00022842"/>
    </source>
</evidence>
<evidence type="ECO:0000313" key="18">
    <source>
        <dbReference type="EMBL" id="MBO1320200.1"/>
    </source>
</evidence>
<dbReference type="InterPro" id="IPR015797">
    <property type="entry name" value="NUDIX_hydrolase-like_dom_sf"/>
</dbReference>
<sequence length="138" mass="15958">MSEPKTLRVMVGLCLDDDRILITRRPDDTHLALKWEFPGGKPEGDEDNHAALQREFLEEVGLTIEVGRLFHEKVFTYPERRVHLFFYLVRTPIPQALSLRQVADAKWVPFSALVDEDFPPANAELLDCLRRDQPRFSA</sequence>
<comment type="similarity">
    <text evidence="2">Belongs to the Nudix hydrolase family.</text>
</comment>
<accession>A0A8J7QLJ4</accession>
<evidence type="ECO:0000256" key="10">
    <source>
        <dbReference type="ARBA" id="ARBA00035861"/>
    </source>
</evidence>
<evidence type="ECO:0000256" key="12">
    <source>
        <dbReference type="ARBA" id="ARBA00038905"/>
    </source>
</evidence>
<dbReference type="PROSITE" id="PS51462">
    <property type="entry name" value="NUDIX"/>
    <property type="match status" value="1"/>
</dbReference>
<dbReference type="RefSeq" id="WP_207860154.1">
    <property type="nucleotide sequence ID" value="NZ_JAFREP010000016.1"/>
</dbReference>
<dbReference type="GO" id="GO:0046872">
    <property type="term" value="F:metal ion binding"/>
    <property type="evidence" value="ECO:0007669"/>
    <property type="project" value="UniProtKB-KW"/>
</dbReference>
<dbReference type="Pfam" id="PF14815">
    <property type="entry name" value="NUDIX_4"/>
    <property type="match status" value="1"/>
</dbReference>
<reference evidence="18" key="1">
    <citation type="submission" date="2021-03" db="EMBL/GenBank/DDBJ databases">
        <authorList>
            <person name="Wang G."/>
        </authorList>
    </citation>
    <scope>NUCLEOTIDE SEQUENCE</scope>
    <source>
        <strain evidence="18">KCTC 12899</strain>
    </source>
</reference>
<dbReference type="SUPFAM" id="SSF55811">
    <property type="entry name" value="Nudix"/>
    <property type="match status" value="1"/>
</dbReference>
<dbReference type="InterPro" id="IPR047127">
    <property type="entry name" value="MutT-like"/>
</dbReference>
<evidence type="ECO:0000256" key="4">
    <source>
        <dbReference type="ARBA" id="ARBA00022705"/>
    </source>
</evidence>
<evidence type="ECO:0000256" key="2">
    <source>
        <dbReference type="ARBA" id="ARBA00005582"/>
    </source>
</evidence>
<keyword evidence="8" id="KW-0460">Magnesium</keyword>
<comment type="catalytic activity">
    <reaction evidence="11">
        <text>8-oxo-GTP + H2O = 8-oxo-GMP + diphosphate + H(+)</text>
        <dbReference type="Rhea" id="RHEA:67616"/>
        <dbReference type="ChEBI" id="CHEBI:15377"/>
        <dbReference type="ChEBI" id="CHEBI:15378"/>
        <dbReference type="ChEBI" id="CHEBI:33019"/>
        <dbReference type="ChEBI" id="CHEBI:143553"/>
        <dbReference type="ChEBI" id="CHEBI:145694"/>
    </reaction>
</comment>
<dbReference type="GO" id="GO:0035539">
    <property type="term" value="F:8-oxo-7,8-dihydrodeoxyguanosine triphosphate pyrophosphatase activity"/>
    <property type="evidence" value="ECO:0007669"/>
    <property type="project" value="UniProtKB-EC"/>
</dbReference>
<name>A0A8J7QLJ4_9BACT</name>
<evidence type="ECO:0000256" key="11">
    <source>
        <dbReference type="ARBA" id="ARBA00036904"/>
    </source>
</evidence>
<evidence type="ECO:0000256" key="15">
    <source>
        <dbReference type="ARBA" id="ARBA00041979"/>
    </source>
</evidence>
<dbReference type="InterPro" id="IPR029119">
    <property type="entry name" value="MutY_C"/>
</dbReference>
<dbReference type="InterPro" id="IPR020084">
    <property type="entry name" value="NUDIX_hydrolase_CS"/>
</dbReference>
<dbReference type="PANTHER" id="PTHR47707:SF1">
    <property type="entry name" value="NUDIX HYDROLASE FAMILY PROTEIN"/>
    <property type="match status" value="1"/>
</dbReference>
<evidence type="ECO:0000256" key="1">
    <source>
        <dbReference type="ARBA" id="ARBA00001946"/>
    </source>
</evidence>